<reference evidence="9" key="1">
    <citation type="submission" date="2023-02" db="EMBL/GenBank/DDBJ databases">
        <title>Genome of toxic invasive species Heracleum sosnowskyi carries increased number of genes despite the absence of recent whole-genome duplications.</title>
        <authorList>
            <person name="Schelkunov M."/>
            <person name="Shtratnikova V."/>
            <person name="Makarenko M."/>
            <person name="Klepikova A."/>
            <person name="Omelchenko D."/>
            <person name="Novikova G."/>
            <person name="Obukhova E."/>
            <person name="Bogdanov V."/>
            <person name="Penin A."/>
            <person name="Logacheva M."/>
        </authorList>
    </citation>
    <scope>NUCLEOTIDE SEQUENCE</scope>
    <source>
        <strain evidence="9">Hsosn_3</strain>
        <tissue evidence="9">Leaf</tissue>
    </source>
</reference>
<keyword evidence="3" id="KW-0808">Transferase</keyword>
<dbReference type="GO" id="GO:0030244">
    <property type="term" value="P:cellulose biosynthetic process"/>
    <property type="evidence" value="ECO:0007669"/>
    <property type="project" value="InterPro"/>
</dbReference>
<keyword evidence="6 8" id="KW-0472">Membrane</keyword>
<organism evidence="9 10">
    <name type="scientific">Heracleum sosnowskyi</name>
    <dbReference type="NCBI Taxonomy" id="360622"/>
    <lineage>
        <taxon>Eukaryota</taxon>
        <taxon>Viridiplantae</taxon>
        <taxon>Streptophyta</taxon>
        <taxon>Embryophyta</taxon>
        <taxon>Tracheophyta</taxon>
        <taxon>Spermatophyta</taxon>
        <taxon>Magnoliopsida</taxon>
        <taxon>eudicotyledons</taxon>
        <taxon>Gunneridae</taxon>
        <taxon>Pentapetalae</taxon>
        <taxon>asterids</taxon>
        <taxon>campanulids</taxon>
        <taxon>Apiales</taxon>
        <taxon>Apiaceae</taxon>
        <taxon>Apioideae</taxon>
        <taxon>apioid superclade</taxon>
        <taxon>Tordylieae</taxon>
        <taxon>Tordyliinae</taxon>
        <taxon>Heracleum</taxon>
    </lineage>
</organism>
<evidence type="ECO:0000313" key="9">
    <source>
        <dbReference type="EMBL" id="KAK1353597.1"/>
    </source>
</evidence>
<accession>A0AAD8LZ06</accession>
<protein>
    <submittedName>
        <fullName evidence="9">Uncharacterized protein</fullName>
    </submittedName>
</protein>
<keyword evidence="10" id="KW-1185">Reference proteome</keyword>
<dbReference type="AlphaFoldDB" id="A0AAD8LZ06"/>
<keyword evidence="5 8" id="KW-1133">Transmembrane helix</keyword>
<dbReference type="Proteomes" id="UP001237642">
    <property type="component" value="Unassembled WGS sequence"/>
</dbReference>
<sequence length="383" mass="43418">MNTVLSLLAVDYQPQKLSCYLSDDGASPLTYYSLVEASKFDRIWVPFCKKYEISMRAPFRYFTSCSTLSEDDPFEFQQEWKTAKDKYDLLCQKIEDTSQTYGPEVFSNVDKNNHPTVLKVVVDEEEGLPHLVYISREKRPTHPHNFKAGAMNVLVGWKYGSLTENILTGLGIHGKGWRSVNCTPTPPAFLGCAPSCRPSTMIQTKRWATGLLEILFSFKSPIVYTINGNLQFRQCLAYMWILSWGLRSIPELVYALLPAYCIFTCSHFLPKVNEPAFLIPVAIFVTYNLYTIILKLIGLSEIVFEVTQKNQATDDAGDDQKNINSGKFTFINSPIFIPCTTILLVNSTALAVGMVVNTQQKPSVSRIYLLNCYDFLMQNKGMW</sequence>
<evidence type="ECO:0000256" key="8">
    <source>
        <dbReference type="SAM" id="Phobius"/>
    </source>
</evidence>
<dbReference type="InterPro" id="IPR005150">
    <property type="entry name" value="Cellulose_synth"/>
</dbReference>
<keyword evidence="4 8" id="KW-0812">Transmembrane</keyword>
<name>A0AAD8LZ06_9APIA</name>
<dbReference type="GO" id="GO:0016760">
    <property type="term" value="F:cellulose synthase (UDP-forming) activity"/>
    <property type="evidence" value="ECO:0007669"/>
    <property type="project" value="InterPro"/>
</dbReference>
<feature type="transmembrane region" description="Helical" evidence="8">
    <location>
        <begin position="252"/>
        <end position="269"/>
    </location>
</feature>
<reference evidence="9" key="2">
    <citation type="submission" date="2023-05" db="EMBL/GenBank/DDBJ databases">
        <authorList>
            <person name="Schelkunov M.I."/>
        </authorList>
    </citation>
    <scope>NUCLEOTIDE SEQUENCE</scope>
    <source>
        <strain evidence="9">Hsosn_3</strain>
        <tissue evidence="9">Leaf</tissue>
    </source>
</reference>
<feature type="transmembrane region" description="Helical" evidence="8">
    <location>
        <begin position="276"/>
        <end position="297"/>
    </location>
</feature>
<evidence type="ECO:0000256" key="6">
    <source>
        <dbReference type="ARBA" id="ARBA00023136"/>
    </source>
</evidence>
<evidence type="ECO:0000256" key="3">
    <source>
        <dbReference type="ARBA" id="ARBA00022679"/>
    </source>
</evidence>
<dbReference type="EMBL" id="JAUIZM010000012">
    <property type="protein sequence ID" value="KAK1353597.1"/>
    <property type="molecule type" value="Genomic_DNA"/>
</dbReference>
<evidence type="ECO:0000256" key="7">
    <source>
        <dbReference type="ARBA" id="ARBA00023316"/>
    </source>
</evidence>
<keyword evidence="2" id="KW-0328">Glycosyltransferase</keyword>
<evidence type="ECO:0000313" key="10">
    <source>
        <dbReference type="Proteomes" id="UP001237642"/>
    </source>
</evidence>
<dbReference type="GO" id="GO:0012505">
    <property type="term" value="C:endomembrane system"/>
    <property type="evidence" value="ECO:0007669"/>
    <property type="project" value="UniProtKB-SubCell"/>
</dbReference>
<comment type="subcellular location">
    <subcellularLocation>
        <location evidence="1">Endomembrane system</location>
    </subcellularLocation>
</comment>
<dbReference type="PANTHER" id="PTHR13301">
    <property type="entry name" value="X-BOX TRANSCRIPTION FACTOR-RELATED"/>
    <property type="match status" value="1"/>
</dbReference>
<evidence type="ECO:0000256" key="2">
    <source>
        <dbReference type="ARBA" id="ARBA00022676"/>
    </source>
</evidence>
<feature type="transmembrane region" description="Helical" evidence="8">
    <location>
        <begin position="335"/>
        <end position="356"/>
    </location>
</feature>
<dbReference type="GO" id="GO:0016020">
    <property type="term" value="C:membrane"/>
    <property type="evidence" value="ECO:0007669"/>
    <property type="project" value="InterPro"/>
</dbReference>
<dbReference type="GO" id="GO:0071555">
    <property type="term" value="P:cell wall organization"/>
    <property type="evidence" value="ECO:0007669"/>
    <property type="project" value="UniProtKB-KW"/>
</dbReference>
<evidence type="ECO:0000256" key="1">
    <source>
        <dbReference type="ARBA" id="ARBA00004308"/>
    </source>
</evidence>
<gene>
    <name evidence="9" type="ORF">POM88_051962</name>
</gene>
<comment type="caution">
    <text evidence="9">The sequence shown here is derived from an EMBL/GenBank/DDBJ whole genome shotgun (WGS) entry which is preliminary data.</text>
</comment>
<dbReference type="Pfam" id="PF03552">
    <property type="entry name" value="Cellulose_synt"/>
    <property type="match status" value="1"/>
</dbReference>
<evidence type="ECO:0000256" key="5">
    <source>
        <dbReference type="ARBA" id="ARBA00022989"/>
    </source>
</evidence>
<keyword evidence="7" id="KW-0961">Cell wall biogenesis/degradation</keyword>
<evidence type="ECO:0000256" key="4">
    <source>
        <dbReference type="ARBA" id="ARBA00022692"/>
    </source>
</evidence>
<proteinExistence type="predicted"/>